<keyword evidence="1" id="KW-0614">Plasmid</keyword>
<proteinExistence type="predicted"/>
<protein>
    <submittedName>
        <fullName evidence="1">Uncharacterized protein</fullName>
    </submittedName>
</protein>
<name>A0A6M4P512_ECOLX</name>
<evidence type="ECO:0000313" key="1">
    <source>
        <dbReference type="EMBL" id="QJS04853.1"/>
    </source>
</evidence>
<dbReference type="AlphaFoldDB" id="A0A6M4P512"/>
<gene>
    <name evidence="1" type="ORF">G6850_00131</name>
</gene>
<organism evidence="1">
    <name type="scientific">Escherichia coli</name>
    <dbReference type="NCBI Taxonomy" id="562"/>
    <lineage>
        <taxon>Bacteria</taxon>
        <taxon>Pseudomonadati</taxon>
        <taxon>Pseudomonadota</taxon>
        <taxon>Gammaproteobacteria</taxon>
        <taxon>Enterobacterales</taxon>
        <taxon>Enterobacteriaceae</taxon>
        <taxon>Escherichia</taxon>
    </lineage>
</organism>
<accession>A0A6M4P512</accession>
<reference evidence="1" key="1">
    <citation type="journal article" date="2020" name="Vet. Microbiol.">
        <title>Characterisation of plasmids harbouring extended-spectrum cephalosporin resistance genes in Escherichia coli from French rivers.</title>
        <authorList>
            <person name="Baron S."/>
            <person name="Le Devendec L."/>
            <person name="Lucas P."/>
            <person name="Larvor E."/>
            <person name="Jove T."/>
            <person name="Kempf I."/>
        </authorList>
    </citation>
    <scope>NUCLEOTIDE SEQUENCE</scope>
    <source>
        <strain evidence="1">DH5alpha</strain>
        <plasmid evidence="1">pESBL87</plasmid>
    </source>
</reference>
<geneLocation type="plasmid" evidence="1">
    <name>pESBL87</name>
</geneLocation>
<sequence length="30" mass="3376">MVIWSLQVAISWDSIPDSLQNAIEEREASS</sequence>
<dbReference type="EMBL" id="MT230401">
    <property type="protein sequence ID" value="QJS04853.1"/>
    <property type="molecule type" value="Genomic_DNA"/>
</dbReference>